<dbReference type="SUPFAM" id="SSF52922">
    <property type="entry name" value="TK C-terminal domain-like"/>
    <property type="match status" value="1"/>
</dbReference>
<sequence length="389" mass="42802">MRDNFYRAGGGPAVKTVVTESELALLPLPTLKMQDFGKDEKAVPSTTLGVLVGQVGQADKRFVVTNADGNEASAMKNINDVLKIRHPTQDPLYNQEPEGQVYEPLNEDACAGFAAGLALFGARSLWLSYESFAINGWPIIQTVTQAMAELRRKTPSVVTMFTAGALEQGRNGWTHQRPEIENYFAAMMRNGNVYPLFPCDANAMQVAYEYAANSFNKGMVIIASKSPLPIYMSLDEARAAINQGAATIYESESGDKGTVVFAVTGDMIYLPVFETKDKLEAEGYRVRIVAVLNPRRLYRSTDISWDTVAQPDNQFMNDDDFNTLFDGDVLLAVSGGPSAPLEPVLLRTRAPKRDVICWKRGETTASPTEIMDFNGIKADIMLERVKTLS</sequence>
<dbReference type="SMART" id="SM00861">
    <property type="entry name" value="Transket_pyr"/>
    <property type="match status" value="1"/>
</dbReference>
<dbReference type="AlphaFoldDB" id="A0A176S621"/>
<dbReference type="InterPro" id="IPR005475">
    <property type="entry name" value="Transketolase-like_Pyr-bd"/>
</dbReference>
<gene>
    <name evidence="2" type="ORF">THIOM_000719</name>
</gene>
<dbReference type="PANTHER" id="PTHR31273">
    <property type="entry name" value="PHOSPHOKETOLASE-RELATED"/>
    <property type="match status" value="1"/>
</dbReference>
<organism evidence="2 3">
    <name type="scientific">Candidatus Thiomargarita nelsonii</name>
    <dbReference type="NCBI Taxonomy" id="1003181"/>
    <lineage>
        <taxon>Bacteria</taxon>
        <taxon>Pseudomonadati</taxon>
        <taxon>Pseudomonadota</taxon>
        <taxon>Gammaproteobacteria</taxon>
        <taxon>Thiotrichales</taxon>
        <taxon>Thiotrichaceae</taxon>
        <taxon>Thiomargarita</taxon>
    </lineage>
</organism>
<evidence type="ECO:0000259" key="1">
    <source>
        <dbReference type="SMART" id="SM00861"/>
    </source>
</evidence>
<dbReference type="InterPro" id="IPR029061">
    <property type="entry name" value="THDP-binding"/>
</dbReference>
<name>A0A176S621_9GAMM</name>
<evidence type="ECO:0000313" key="3">
    <source>
        <dbReference type="Proteomes" id="UP000076962"/>
    </source>
</evidence>
<keyword evidence="3" id="KW-1185">Reference proteome</keyword>
<dbReference type="Proteomes" id="UP000076962">
    <property type="component" value="Unassembled WGS sequence"/>
</dbReference>
<dbReference type="PANTHER" id="PTHR31273:SF2">
    <property type="entry name" value="SLL0529 PROTEIN"/>
    <property type="match status" value="1"/>
</dbReference>
<dbReference type="Gene3D" id="3.40.50.920">
    <property type="match status" value="1"/>
</dbReference>
<accession>A0A176S621</accession>
<protein>
    <submittedName>
        <fullName evidence="2">Transketolase, central region</fullName>
    </submittedName>
</protein>
<feature type="domain" description="Transketolase-like pyrimidine-binding" evidence="1">
    <location>
        <begin position="42"/>
        <end position="230"/>
    </location>
</feature>
<dbReference type="PATRIC" id="fig|1003181.4.peg.1077"/>
<dbReference type="InterPro" id="IPR009014">
    <property type="entry name" value="Transketo_C/PFOR_II"/>
</dbReference>
<dbReference type="SUPFAM" id="SSF52518">
    <property type="entry name" value="Thiamin diphosphate-binding fold (THDP-binding)"/>
    <property type="match status" value="1"/>
</dbReference>
<proteinExistence type="predicted"/>
<comment type="caution">
    <text evidence="2">The sequence shown here is derived from an EMBL/GenBank/DDBJ whole genome shotgun (WGS) entry which is preliminary data.</text>
</comment>
<reference evidence="2 3" key="1">
    <citation type="submission" date="2016-05" db="EMBL/GenBank/DDBJ databases">
        <title>Single-cell genome of chain-forming Candidatus Thiomargarita nelsonii and comparison to other large sulfur-oxidizing bacteria.</title>
        <authorList>
            <person name="Winkel M."/>
            <person name="Salman V."/>
            <person name="Woyke T."/>
            <person name="Schulz-Vogt H."/>
            <person name="Richter M."/>
            <person name="Flood B."/>
            <person name="Bailey J."/>
            <person name="Amann R."/>
            <person name="Mussmann M."/>
        </authorList>
    </citation>
    <scope>NUCLEOTIDE SEQUENCE [LARGE SCALE GENOMIC DNA]</scope>
    <source>
        <strain evidence="2 3">THI036</strain>
    </source>
</reference>
<dbReference type="Gene3D" id="3.40.50.970">
    <property type="match status" value="1"/>
</dbReference>
<evidence type="ECO:0000313" key="2">
    <source>
        <dbReference type="EMBL" id="OAD23450.1"/>
    </source>
</evidence>
<dbReference type="EMBL" id="LUTY01000360">
    <property type="protein sequence ID" value="OAD23450.1"/>
    <property type="molecule type" value="Genomic_DNA"/>
</dbReference>
<dbReference type="InterPro" id="IPR005593">
    <property type="entry name" value="Xul5P/Fru6P_PKetolase"/>
</dbReference>
<dbReference type="GO" id="GO:0005975">
    <property type="term" value="P:carbohydrate metabolic process"/>
    <property type="evidence" value="ECO:0007669"/>
    <property type="project" value="InterPro"/>
</dbReference>
<dbReference type="Pfam" id="PF03894">
    <property type="entry name" value="XFP"/>
    <property type="match status" value="1"/>
</dbReference>
<dbReference type="GO" id="GO:0016832">
    <property type="term" value="F:aldehyde-lyase activity"/>
    <property type="evidence" value="ECO:0007669"/>
    <property type="project" value="InterPro"/>
</dbReference>